<dbReference type="Proteomes" id="UP000256899">
    <property type="component" value="Unassembled WGS sequence"/>
</dbReference>
<name>A0A3E0U1M4_9GAMM</name>
<sequence>MNYKDFSILCTLCIQRNGNIDRKKLQILQSATRFNTYRIIYTPANNLPVGFIVWGEITAESKNLLEKFNVKPKYHYELYEGEIAYILDVMFKPGWHHLLKAELRSLRSEFVEFVYIKKNKLKSVKNKQ</sequence>
<dbReference type="EMBL" id="QUOT01000001">
    <property type="protein sequence ID" value="REL30856.1"/>
    <property type="molecule type" value="Genomic_DNA"/>
</dbReference>
<protein>
    <recommendedName>
        <fullName evidence="3">Toxin-activating lysine-acyltransferase</fullName>
    </recommendedName>
</protein>
<reference evidence="2" key="1">
    <citation type="submission" date="2018-08" db="EMBL/GenBank/DDBJ databases">
        <title>Thalassotalea euphylliae genome.</title>
        <authorList>
            <person name="Summers S."/>
            <person name="Rice S.A."/>
            <person name="Freckelton M.L."/>
            <person name="Nedved B.T."/>
            <person name="Hadfield M.G."/>
        </authorList>
    </citation>
    <scope>NUCLEOTIDE SEQUENCE [LARGE SCALE GENOMIC DNA]</scope>
    <source>
        <strain evidence="2">H3</strain>
    </source>
</reference>
<keyword evidence="2" id="KW-1185">Reference proteome</keyword>
<evidence type="ECO:0000313" key="1">
    <source>
        <dbReference type="EMBL" id="REL30856.1"/>
    </source>
</evidence>
<evidence type="ECO:0008006" key="3">
    <source>
        <dbReference type="Google" id="ProtNLM"/>
    </source>
</evidence>
<evidence type="ECO:0000313" key="2">
    <source>
        <dbReference type="Proteomes" id="UP000256899"/>
    </source>
</evidence>
<accession>A0A3E0U1M4</accession>
<gene>
    <name evidence="1" type="ORF">DXX94_09055</name>
</gene>
<organism evidence="1 2">
    <name type="scientific">Thalassotalea euphylliae</name>
    <dbReference type="NCBI Taxonomy" id="1655234"/>
    <lineage>
        <taxon>Bacteria</taxon>
        <taxon>Pseudomonadati</taxon>
        <taxon>Pseudomonadota</taxon>
        <taxon>Gammaproteobacteria</taxon>
        <taxon>Alteromonadales</taxon>
        <taxon>Colwelliaceae</taxon>
        <taxon>Thalassotalea</taxon>
    </lineage>
</organism>
<dbReference type="AlphaFoldDB" id="A0A3E0U1M4"/>
<comment type="caution">
    <text evidence="1">The sequence shown here is derived from an EMBL/GenBank/DDBJ whole genome shotgun (WGS) entry which is preliminary data.</text>
</comment>
<proteinExistence type="predicted"/>
<dbReference type="RefSeq" id="WP_116015316.1">
    <property type="nucleotide sequence ID" value="NZ_QUOT01000001.1"/>
</dbReference>